<accession>A0ABN2QWE7</accession>
<keyword evidence="1" id="KW-1133">Transmembrane helix</keyword>
<evidence type="ECO:0000313" key="2">
    <source>
        <dbReference type="EMBL" id="GAA1959340.1"/>
    </source>
</evidence>
<dbReference type="Pfam" id="PF14329">
    <property type="entry name" value="DUF4386"/>
    <property type="match status" value="1"/>
</dbReference>
<keyword evidence="3" id="KW-1185">Reference proteome</keyword>
<feature type="transmembrane region" description="Helical" evidence="1">
    <location>
        <begin position="148"/>
        <end position="166"/>
    </location>
</feature>
<feature type="transmembrane region" description="Helical" evidence="1">
    <location>
        <begin position="50"/>
        <end position="77"/>
    </location>
</feature>
<dbReference type="Proteomes" id="UP001499954">
    <property type="component" value="Unassembled WGS sequence"/>
</dbReference>
<comment type="caution">
    <text evidence="2">The sequence shown here is derived from an EMBL/GenBank/DDBJ whole genome shotgun (WGS) entry which is preliminary data.</text>
</comment>
<feature type="transmembrane region" description="Helical" evidence="1">
    <location>
        <begin position="83"/>
        <end position="103"/>
    </location>
</feature>
<dbReference type="EMBL" id="BAAAMK010000005">
    <property type="protein sequence ID" value="GAA1959340.1"/>
    <property type="molecule type" value="Genomic_DNA"/>
</dbReference>
<reference evidence="2 3" key="1">
    <citation type="journal article" date="2019" name="Int. J. Syst. Evol. Microbiol.">
        <title>The Global Catalogue of Microorganisms (GCM) 10K type strain sequencing project: providing services to taxonomists for standard genome sequencing and annotation.</title>
        <authorList>
            <consortium name="The Broad Institute Genomics Platform"/>
            <consortium name="The Broad Institute Genome Sequencing Center for Infectious Disease"/>
            <person name="Wu L."/>
            <person name="Ma J."/>
        </authorList>
    </citation>
    <scope>NUCLEOTIDE SEQUENCE [LARGE SCALE GENOMIC DNA]</scope>
    <source>
        <strain evidence="2 3">JCM 13584</strain>
    </source>
</reference>
<feature type="transmembrane region" description="Helical" evidence="1">
    <location>
        <begin position="172"/>
        <end position="194"/>
    </location>
</feature>
<sequence length="230" mass="24568">MRVTTGILLIVLPIAFNVAFAALAARFSYPDILRRPTREVLERFRAGGSSLVLLWWFFAMTAVLLAPAAVLVAGTLVGADATLVATGLVVGVLAAAVQFLGLVRWPFLVPFLARESADPEASPARREAIEIVFQSFNRYLGVAVGEHLGYLFSGAWTILVGVAIMQSGAVPWWIGLAGILVGAVLALCSLEFVGGFEEHGWRLAGAVTPFAYIAWSLWLVGTGIALLFPL</sequence>
<proteinExistence type="predicted"/>
<evidence type="ECO:0000313" key="3">
    <source>
        <dbReference type="Proteomes" id="UP001499954"/>
    </source>
</evidence>
<evidence type="ECO:0000256" key="1">
    <source>
        <dbReference type="SAM" id="Phobius"/>
    </source>
</evidence>
<name>A0ABN2QWE7_9MICO</name>
<gene>
    <name evidence="2" type="ORF">GCM10009717_27370</name>
</gene>
<feature type="transmembrane region" description="Helical" evidence="1">
    <location>
        <begin position="206"/>
        <end position="228"/>
    </location>
</feature>
<keyword evidence="1" id="KW-0472">Membrane</keyword>
<dbReference type="RefSeq" id="WP_157416445.1">
    <property type="nucleotide sequence ID" value="NZ_BAAAMK010000005.1"/>
</dbReference>
<dbReference type="InterPro" id="IPR025495">
    <property type="entry name" value="DUF4386"/>
</dbReference>
<organism evidence="2 3">
    <name type="scientific">Agromyces allii</name>
    <dbReference type="NCBI Taxonomy" id="393607"/>
    <lineage>
        <taxon>Bacteria</taxon>
        <taxon>Bacillati</taxon>
        <taxon>Actinomycetota</taxon>
        <taxon>Actinomycetes</taxon>
        <taxon>Micrococcales</taxon>
        <taxon>Microbacteriaceae</taxon>
        <taxon>Agromyces</taxon>
    </lineage>
</organism>
<keyword evidence="1" id="KW-0812">Transmembrane</keyword>
<evidence type="ECO:0008006" key="4">
    <source>
        <dbReference type="Google" id="ProtNLM"/>
    </source>
</evidence>
<feature type="transmembrane region" description="Helical" evidence="1">
    <location>
        <begin position="6"/>
        <end position="29"/>
    </location>
</feature>
<protein>
    <recommendedName>
        <fullName evidence="4">DUF4386 domain-containing protein</fullName>
    </recommendedName>
</protein>